<evidence type="ECO:0000313" key="4">
    <source>
        <dbReference type="Proteomes" id="UP000183567"/>
    </source>
</evidence>
<evidence type="ECO:0000313" key="3">
    <source>
        <dbReference type="EMBL" id="OJA07974.1"/>
    </source>
</evidence>
<keyword evidence="4" id="KW-1185">Reference proteome</keyword>
<proteinExistence type="predicted"/>
<reference evidence="3 4" key="1">
    <citation type="submission" date="2016-03" db="EMBL/GenBank/DDBJ databases">
        <title>Comparative genomics of the ectomycorrhizal sister species Rhizopogon vinicolor and Rhizopogon vesiculosus (Basidiomycota: Boletales) reveals a divergence of the mating type B locus.</title>
        <authorList>
            <person name="Mujic A.B."/>
            <person name="Kuo A."/>
            <person name="Tritt A."/>
            <person name="Lipzen A."/>
            <person name="Chen C."/>
            <person name="Johnson J."/>
            <person name="Sharma A."/>
            <person name="Barry K."/>
            <person name="Grigoriev I.V."/>
            <person name="Spatafora J.W."/>
        </authorList>
    </citation>
    <scope>NUCLEOTIDE SEQUENCE [LARGE SCALE GENOMIC DNA]</scope>
    <source>
        <strain evidence="3 4">AM-OR11-056</strain>
    </source>
</reference>
<accession>A0A1J8PFE1</accession>
<keyword evidence="1" id="KW-0547">Nucleotide-binding</keyword>
<comment type="caution">
    <text evidence="3">The sequence shown here is derived from an EMBL/GenBank/DDBJ whole genome shotgun (WGS) entry which is preliminary data.</text>
</comment>
<dbReference type="Gene3D" id="3.40.50.300">
    <property type="entry name" value="P-loop containing nucleotide triphosphate hydrolases"/>
    <property type="match status" value="1"/>
</dbReference>
<organism evidence="3 4">
    <name type="scientific">Rhizopogon vesiculosus</name>
    <dbReference type="NCBI Taxonomy" id="180088"/>
    <lineage>
        <taxon>Eukaryota</taxon>
        <taxon>Fungi</taxon>
        <taxon>Dikarya</taxon>
        <taxon>Basidiomycota</taxon>
        <taxon>Agaricomycotina</taxon>
        <taxon>Agaricomycetes</taxon>
        <taxon>Agaricomycetidae</taxon>
        <taxon>Boletales</taxon>
        <taxon>Suillineae</taxon>
        <taxon>Rhizopogonaceae</taxon>
        <taxon>Rhizopogon</taxon>
    </lineage>
</organism>
<dbReference type="Pfam" id="PF00012">
    <property type="entry name" value="HSP70"/>
    <property type="match status" value="1"/>
</dbReference>
<dbReference type="InterPro" id="IPR027417">
    <property type="entry name" value="P-loop_NTPase"/>
</dbReference>
<dbReference type="EMBL" id="LVVM01006479">
    <property type="protein sequence ID" value="OJA07974.1"/>
    <property type="molecule type" value="Genomic_DNA"/>
</dbReference>
<dbReference type="InterPro" id="IPR043129">
    <property type="entry name" value="ATPase_NBD"/>
</dbReference>
<dbReference type="InterPro" id="IPR013126">
    <property type="entry name" value="Hsp_70_fam"/>
</dbReference>
<name>A0A1J8PFE1_9AGAM</name>
<dbReference type="GO" id="GO:0140662">
    <property type="term" value="F:ATP-dependent protein folding chaperone"/>
    <property type="evidence" value="ECO:0007669"/>
    <property type="project" value="InterPro"/>
</dbReference>
<gene>
    <name evidence="3" type="ORF">AZE42_10662</name>
</gene>
<protein>
    <submittedName>
        <fullName evidence="3">Uncharacterized protein</fullName>
    </submittedName>
</protein>
<sequence>MPSLDKKEGIFEVKATAGDTHLDGEDFDNHLMNHFVQAQAQAQEQELQFSEIFDIGNERFVDPVSSRILIDGIDISTIGIHDLSSRLIFIPQDATLIPPSPSRASTLDDAASSAASTAVTDVDSKMTVTLDT</sequence>
<keyword evidence="2" id="KW-0067">ATP-binding</keyword>
<dbReference type="SUPFAM" id="SSF53067">
    <property type="entry name" value="Actin-like ATPase domain"/>
    <property type="match status" value="1"/>
</dbReference>
<dbReference type="Proteomes" id="UP000183567">
    <property type="component" value="Unassembled WGS sequence"/>
</dbReference>
<dbReference type="Gene3D" id="3.30.420.40">
    <property type="match status" value="1"/>
</dbReference>
<evidence type="ECO:0000256" key="2">
    <source>
        <dbReference type="ARBA" id="ARBA00022840"/>
    </source>
</evidence>
<dbReference type="GO" id="GO:0005524">
    <property type="term" value="F:ATP binding"/>
    <property type="evidence" value="ECO:0007669"/>
    <property type="project" value="UniProtKB-KW"/>
</dbReference>
<dbReference type="AlphaFoldDB" id="A0A1J8PFE1"/>
<dbReference type="STRING" id="180088.A0A1J8PFE1"/>
<dbReference type="OrthoDB" id="6500128at2759"/>
<evidence type="ECO:0000256" key="1">
    <source>
        <dbReference type="ARBA" id="ARBA00022741"/>
    </source>
</evidence>